<gene>
    <name evidence="2" type="ORF">DXC40_11115</name>
    <name evidence="1" type="ORF">ERS852551_01635</name>
</gene>
<dbReference type="EMBL" id="QVME01000005">
    <property type="protein sequence ID" value="RGE67341.1"/>
    <property type="molecule type" value="Genomic_DNA"/>
</dbReference>
<accession>A0A174Q8X6</accession>
<dbReference type="EMBL" id="CZBE01000010">
    <property type="protein sequence ID" value="CUP69782.1"/>
    <property type="molecule type" value="Genomic_DNA"/>
</dbReference>
<evidence type="ECO:0000313" key="4">
    <source>
        <dbReference type="Proteomes" id="UP000260828"/>
    </source>
</evidence>
<name>A0A174Q8X6_9FIRM</name>
<dbReference type="InterPro" id="IPR041893">
    <property type="entry name" value="ArdA_dom3"/>
</dbReference>
<dbReference type="Proteomes" id="UP000095765">
    <property type="component" value="Unassembled WGS sequence"/>
</dbReference>
<dbReference type="Pfam" id="PF07275">
    <property type="entry name" value="ArdA"/>
    <property type="match status" value="1"/>
</dbReference>
<dbReference type="InterPro" id="IPR009899">
    <property type="entry name" value="ArdA"/>
</dbReference>
<dbReference type="GeneID" id="72462757"/>
<dbReference type="OrthoDB" id="1733755at2"/>
<organism evidence="1 3">
    <name type="scientific">Anaerotruncus colihominis</name>
    <dbReference type="NCBI Taxonomy" id="169435"/>
    <lineage>
        <taxon>Bacteria</taxon>
        <taxon>Bacillati</taxon>
        <taxon>Bacillota</taxon>
        <taxon>Clostridia</taxon>
        <taxon>Eubacteriales</taxon>
        <taxon>Oscillospiraceae</taxon>
        <taxon>Anaerotruncus</taxon>
    </lineage>
</organism>
<proteinExistence type="predicted"/>
<sequence>MGYVLKAVLSSAQHPEYGQITVPFPIPDEKYDRMIELLEPLEIGDALRQDCRVDELDSFYTVLNRLVGSLVNFDELDYLAKRLDSFDDGEAAQFQGMACKLGVSNIKDFINLTFCCQQATVITDFSDLDAIGRQHYMTMQGGGCRIEELERLDGRKFALDLILNHLEGRITPYGVVYDNGMKLEQLYDGRHFPCYHYQPNLLAVGLSSRQEPENTDQITWLLLPCSEQQLQRGIARSGVNIHDARIWYEDSLLPSEVEEVLEGQREDLFALNDMATAIAALSDLEQKKLTAVMEMAKPECAGEIRELAKNLELFEFAPKVRTPAEYGRYMIQDSGHYEYDPNLEEFYDYERYGKLRMEKETGAFTEKGYVAYCGTLTLGELMAGGPAEQHQREQEFQMGGM</sequence>
<reference evidence="1 3" key="1">
    <citation type="submission" date="2015-09" db="EMBL/GenBank/DDBJ databases">
        <authorList>
            <consortium name="Pathogen Informatics"/>
        </authorList>
    </citation>
    <scope>NUCLEOTIDE SEQUENCE [LARGE SCALE GENOMIC DNA]</scope>
    <source>
        <strain evidence="1 3">2789STDY5834939</strain>
    </source>
</reference>
<dbReference type="AlphaFoldDB" id="A0A174Q8X6"/>
<dbReference type="RefSeq" id="WP_021631398.1">
    <property type="nucleotide sequence ID" value="NZ_CABIWA010000008.1"/>
</dbReference>
<dbReference type="Proteomes" id="UP000260828">
    <property type="component" value="Unassembled WGS sequence"/>
</dbReference>
<evidence type="ECO:0000313" key="1">
    <source>
        <dbReference type="EMBL" id="CUP69782.1"/>
    </source>
</evidence>
<dbReference type="Gene3D" id="1.10.10.1190">
    <property type="entry name" value="Antirestriction protein ArdA, domain 3"/>
    <property type="match status" value="1"/>
</dbReference>
<evidence type="ECO:0000313" key="2">
    <source>
        <dbReference type="EMBL" id="RGE67341.1"/>
    </source>
</evidence>
<protein>
    <submittedName>
        <fullName evidence="1">Antirestriction protein (ArdA)</fullName>
    </submittedName>
</protein>
<reference evidence="2 4" key="2">
    <citation type="submission" date="2018-08" db="EMBL/GenBank/DDBJ databases">
        <title>A genome reference for cultivated species of the human gut microbiota.</title>
        <authorList>
            <person name="Zou Y."/>
            <person name="Xue W."/>
            <person name="Luo G."/>
        </authorList>
    </citation>
    <scope>NUCLEOTIDE SEQUENCE [LARGE SCALE GENOMIC DNA]</scope>
    <source>
        <strain evidence="2 4">TF05-12AC</strain>
    </source>
</reference>
<evidence type="ECO:0000313" key="3">
    <source>
        <dbReference type="Proteomes" id="UP000095765"/>
    </source>
</evidence>